<accession>A0A194X1W2</accession>
<reference evidence="2 3" key="1">
    <citation type="submission" date="2015-10" db="EMBL/GenBank/DDBJ databases">
        <title>Full genome of DAOMC 229536 Phialocephala scopiformis, a fungal endophyte of spruce producing the potent anti-insectan compound rugulosin.</title>
        <authorList>
            <consortium name="DOE Joint Genome Institute"/>
            <person name="Walker A.K."/>
            <person name="Frasz S.L."/>
            <person name="Seifert K.A."/>
            <person name="Miller J.D."/>
            <person name="Mondo S.J."/>
            <person name="Labutti K."/>
            <person name="Lipzen A."/>
            <person name="Dockter R."/>
            <person name="Kennedy M."/>
            <person name="Grigoriev I.V."/>
            <person name="Spatafora J.W."/>
        </authorList>
    </citation>
    <scope>NUCLEOTIDE SEQUENCE [LARGE SCALE GENOMIC DNA]</scope>
    <source>
        <strain evidence="2 3">CBS 120377</strain>
    </source>
</reference>
<dbReference type="PANTHER" id="PTHR10622:SF10">
    <property type="entry name" value="HET DOMAIN-CONTAINING PROTEIN"/>
    <property type="match status" value="1"/>
</dbReference>
<dbReference type="AlphaFoldDB" id="A0A194X1W2"/>
<gene>
    <name evidence="2" type="ORF">LY89DRAFT_736976</name>
</gene>
<dbReference type="GeneID" id="28829927"/>
<dbReference type="EMBL" id="KQ947421">
    <property type="protein sequence ID" value="KUJ13974.1"/>
    <property type="molecule type" value="Genomic_DNA"/>
</dbReference>
<dbReference type="Pfam" id="PF06985">
    <property type="entry name" value="HET"/>
    <property type="match status" value="1"/>
</dbReference>
<keyword evidence="3" id="KW-1185">Reference proteome</keyword>
<sequence length="127" mass="14634">MRLLNTKTLTLHYFAGKAVPDYVILSHRWEEEEVLFQDLQEGRGPKMSGYAKIEGCCAQARKNGWVYAWIDTCCIDKSSSAELSEAIYSMYRWYSDAQECYAYLSDVDATHDQIPGQLRKSAWFTRG</sequence>
<evidence type="ECO:0000313" key="2">
    <source>
        <dbReference type="EMBL" id="KUJ13974.1"/>
    </source>
</evidence>
<evidence type="ECO:0000259" key="1">
    <source>
        <dbReference type="Pfam" id="PF06985"/>
    </source>
</evidence>
<protein>
    <recommendedName>
        <fullName evidence="1">Heterokaryon incompatibility domain-containing protein</fullName>
    </recommendedName>
</protein>
<evidence type="ECO:0000313" key="3">
    <source>
        <dbReference type="Proteomes" id="UP000070700"/>
    </source>
</evidence>
<proteinExistence type="predicted"/>
<dbReference type="OrthoDB" id="3432186at2759"/>
<feature type="domain" description="Heterokaryon incompatibility" evidence="1">
    <location>
        <begin position="22"/>
        <end position="115"/>
    </location>
</feature>
<dbReference type="RefSeq" id="XP_018068329.1">
    <property type="nucleotide sequence ID" value="XM_018220201.1"/>
</dbReference>
<dbReference type="PANTHER" id="PTHR10622">
    <property type="entry name" value="HET DOMAIN-CONTAINING PROTEIN"/>
    <property type="match status" value="1"/>
</dbReference>
<dbReference type="STRING" id="149040.A0A194X1W2"/>
<dbReference type="KEGG" id="psco:LY89DRAFT_736976"/>
<dbReference type="Proteomes" id="UP000070700">
    <property type="component" value="Unassembled WGS sequence"/>
</dbReference>
<dbReference type="InterPro" id="IPR010730">
    <property type="entry name" value="HET"/>
</dbReference>
<name>A0A194X1W2_MOLSC</name>
<dbReference type="InParanoid" id="A0A194X1W2"/>
<organism evidence="2 3">
    <name type="scientific">Mollisia scopiformis</name>
    <name type="common">Conifer needle endophyte fungus</name>
    <name type="synonym">Phialocephala scopiformis</name>
    <dbReference type="NCBI Taxonomy" id="149040"/>
    <lineage>
        <taxon>Eukaryota</taxon>
        <taxon>Fungi</taxon>
        <taxon>Dikarya</taxon>
        <taxon>Ascomycota</taxon>
        <taxon>Pezizomycotina</taxon>
        <taxon>Leotiomycetes</taxon>
        <taxon>Helotiales</taxon>
        <taxon>Mollisiaceae</taxon>
        <taxon>Mollisia</taxon>
    </lineage>
</organism>